<dbReference type="EMBL" id="ML732284">
    <property type="protein sequence ID" value="KAB8071044.1"/>
    <property type="molecule type" value="Genomic_DNA"/>
</dbReference>
<keyword evidence="4" id="KW-1185">Reference proteome</keyword>
<evidence type="ECO:0008006" key="5">
    <source>
        <dbReference type="Google" id="ProtNLM"/>
    </source>
</evidence>
<protein>
    <recommendedName>
        <fullName evidence="5">Tat pathway signal sequence</fullName>
    </recommendedName>
</protein>
<comment type="pathway">
    <text evidence="1">Mycotoxin biosynthesis.</text>
</comment>
<dbReference type="PANTHER" id="PTHR33365">
    <property type="entry name" value="YALI0B05434P"/>
    <property type="match status" value="1"/>
</dbReference>
<dbReference type="OrthoDB" id="3687641at2759"/>
<sequence length="137" mass="15628">MATFFKSMKSTTYHKLGDNNDPPTQLDVFHSLHCLNAIRKLLDKEYYASGLEQMQSLAQNSSHLPSDWHRVHTDHCLDQVRQAVMCQGDLSPVPLFSWKGVPLALGVGQPHTCRKWGPIREWMDSRNKDHTALEDEG</sequence>
<dbReference type="GO" id="GO:0043386">
    <property type="term" value="P:mycotoxin biosynthetic process"/>
    <property type="evidence" value="ECO:0007669"/>
    <property type="project" value="InterPro"/>
</dbReference>
<gene>
    <name evidence="3" type="ORF">BDV29DRAFT_197663</name>
</gene>
<reference evidence="3 4" key="1">
    <citation type="submission" date="2019-04" db="EMBL/GenBank/DDBJ databases">
        <title>Friends and foes A comparative genomics study of 23 Aspergillus species from section Flavi.</title>
        <authorList>
            <consortium name="DOE Joint Genome Institute"/>
            <person name="Kjaerbolling I."/>
            <person name="Vesth T."/>
            <person name="Frisvad J.C."/>
            <person name="Nybo J.L."/>
            <person name="Theobald S."/>
            <person name="Kildgaard S."/>
            <person name="Isbrandt T."/>
            <person name="Kuo A."/>
            <person name="Sato A."/>
            <person name="Lyhne E.K."/>
            <person name="Kogle M.E."/>
            <person name="Wiebenga A."/>
            <person name="Kun R.S."/>
            <person name="Lubbers R.J."/>
            <person name="Makela M.R."/>
            <person name="Barry K."/>
            <person name="Chovatia M."/>
            <person name="Clum A."/>
            <person name="Daum C."/>
            <person name="Haridas S."/>
            <person name="He G."/>
            <person name="LaButti K."/>
            <person name="Lipzen A."/>
            <person name="Mondo S."/>
            <person name="Riley R."/>
            <person name="Salamov A."/>
            <person name="Simmons B.A."/>
            <person name="Magnuson J.K."/>
            <person name="Henrissat B."/>
            <person name="Mortensen U.H."/>
            <person name="Larsen T.O."/>
            <person name="Devries R.P."/>
            <person name="Grigoriev I.V."/>
            <person name="Machida M."/>
            <person name="Baker S.E."/>
            <person name="Andersen M.R."/>
        </authorList>
    </citation>
    <scope>NUCLEOTIDE SEQUENCE [LARGE SCALE GENOMIC DNA]</scope>
    <source>
        <strain evidence="3 4">CBS 151.66</strain>
    </source>
</reference>
<proteinExistence type="inferred from homology"/>
<evidence type="ECO:0000313" key="4">
    <source>
        <dbReference type="Proteomes" id="UP000326565"/>
    </source>
</evidence>
<evidence type="ECO:0000256" key="2">
    <source>
        <dbReference type="ARBA" id="ARBA00035112"/>
    </source>
</evidence>
<comment type="similarity">
    <text evidence="2">Belongs to the ustYa family.</text>
</comment>
<evidence type="ECO:0000313" key="3">
    <source>
        <dbReference type="EMBL" id="KAB8071044.1"/>
    </source>
</evidence>
<dbReference type="Proteomes" id="UP000326565">
    <property type="component" value="Unassembled WGS sequence"/>
</dbReference>
<evidence type="ECO:0000256" key="1">
    <source>
        <dbReference type="ARBA" id="ARBA00004685"/>
    </source>
</evidence>
<dbReference type="InterPro" id="IPR021765">
    <property type="entry name" value="UstYa-like"/>
</dbReference>
<organism evidence="3 4">
    <name type="scientific">Aspergillus leporis</name>
    <dbReference type="NCBI Taxonomy" id="41062"/>
    <lineage>
        <taxon>Eukaryota</taxon>
        <taxon>Fungi</taxon>
        <taxon>Dikarya</taxon>
        <taxon>Ascomycota</taxon>
        <taxon>Pezizomycotina</taxon>
        <taxon>Eurotiomycetes</taxon>
        <taxon>Eurotiomycetidae</taxon>
        <taxon>Eurotiales</taxon>
        <taxon>Aspergillaceae</taxon>
        <taxon>Aspergillus</taxon>
        <taxon>Aspergillus subgen. Circumdati</taxon>
    </lineage>
</organism>
<dbReference type="Pfam" id="PF11807">
    <property type="entry name" value="UstYa"/>
    <property type="match status" value="1"/>
</dbReference>
<dbReference type="PANTHER" id="PTHR33365:SF4">
    <property type="entry name" value="CYCLOCHLOROTINE BIOSYNTHESIS PROTEIN O"/>
    <property type="match status" value="1"/>
</dbReference>
<dbReference type="AlphaFoldDB" id="A0A5N5WV07"/>
<name>A0A5N5WV07_9EURO</name>
<accession>A0A5N5WV07</accession>